<dbReference type="InterPro" id="IPR036942">
    <property type="entry name" value="Beta-barrel_TonB_sf"/>
</dbReference>
<keyword evidence="5 10" id="KW-0812">Transmembrane</keyword>
<dbReference type="InterPro" id="IPR011662">
    <property type="entry name" value="Secretin/TonB_short_N"/>
</dbReference>
<evidence type="ECO:0000256" key="6">
    <source>
        <dbReference type="ARBA" id="ARBA00023004"/>
    </source>
</evidence>
<dbReference type="PANTHER" id="PTHR47234:SF2">
    <property type="entry name" value="TONB-DEPENDENT RECEPTOR"/>
    <property type="match status" value="1"/>
</dbReference>
<keyword evidence="6" id="KW-0408">Iron</keyword>
<evidence type="ECO:0000256" key="2">
    <source>
        <dbReference type="ARBA" id="ARBA00022448"/>
    </source>
</evidence>
<keyword evidence="15" id="KW-0675">Receptor</keyword>
<comment type="caution">
    <text evidence="15">The sequence shown here is derived from an EMBL/GenBank/DDBJ whole genome shotgun (WGS) entry which is preliminary data.</text>
</comment>
<dbReference type="Proteomes" id="UP001138540">
    <property type="component" value="Unassembled WGS sequence"/>
</dbReference>
<feature type="region of interest" description="Disordered" evidence="12">
    <location>
        <begin position="107"/>
        <end position="138"/>
    </location>
</feature>
<keyword evidence="3 10" id="KW-1134">Transmembrane beta strand</keyword>
<evidence type="ECO:0000256" key="13">
    <source>
        <dbReference type="SAM" id="SignalP"/>
    </source>
</evidence>
<evidence type="ECO:0000256" key="12">
    <source>
        <dbReference type="SAM" id="MobiDB-lite"/>
    </source>
</evidence>
<feature type="domain" description="Secretin/TonB short N-terminal" evidence="14">
    <location>
        <begin position="53"/>
        <end position="103"/>
    </location>
</feature>
<evidence type="ECO:0000259" key="14">
    <source>
        <dbReference type="SMART" id="SM00965"/>
    </source>
</evidence>
<sequence>MAFLDFNTRAALMVGVAACACIASAAQAKPADFDIPSQPLPSALRTFGLQSGTSIIFSASTTGYGASNPVRGRLEPEEALRRLLGTAPLQPLRRGEGFTIVRVEPRPAAAQTAPANTAPAPRPAAEAPAPAPEAPDAESEAIVITGSRIARSGFTAPTPVTQLGSERLELTAAASVGEALSQLPAFRATTSPTTGGITIGAGGARTVDLRGLGAQRSLVLVDGRRFVPSTVAGAVDTNLIPGVLIERVELVTGGASAAYGSDAVAGVVNFILNKRLEGFRFNAQAGISQRGEDSDQLIAAAAGSSFADGRGHVVVGGEYNNNRGMGGCYDYSLCAQEWQVLTNSGFATNGQPARIISSDVHTATQTYAGKINGPTPLASIQFDDAGNPVPFVRGEYPSIFMRGGSGHGQNPFRSAGLLKVPVERYALYGRTEYEMGAITPFLEVSYGRVRVTTPGAQTRDTALIIRRDNPYLPQSIVDQMTQLNAQTLTFGRVGQDLGVAMGDNRTSTFRAVAGFDANLGNGWRADAYYQFGQTDTRQVVSNNRITANFNRALDAVDEGRFLTGTANGNIVCRDTLSANAAVRDAAAGCRPLNLFGQYRFLPEARDYAFGTSTQTTRFQQHVVAANLTGELFDFGSGPVSIAIGGEYRSERVRGSADDISRTNGFYISNASDFGPETVNVTEGYVETVVPLLRRLPGAELLELNAAIRRTHYNTSGAVTTWKVGGIYEPVAGLRIRGTRSRDIRAPNAAELYTPLVAAQGSVFDLQNTEQVLARVFRGGNDALHPEIADTWTAGLVLQPRMIPGLRFSVDYYDIKIRDAIDLVGAQVIADRCFQGGESYCALITRDPARNNMITEVVDQYLNVNEIKTRGIDFELDFSRRFGADNRIAINLLATRVFELVQVDATGAINRAGQTGRQVSGPLGVPEYTLDGTLTYEKGSFGVTLLGHYIPKGSYDAGLIGPDDPDYKTTLANSINDNVVDDMLTFNLSVRYTIERTGGATMQIYAAVNNLFDVDPPIAPGNSVTNPVFFDQTGRTYRAGVRVKF</sequence>
<dbReference type="SMART" id="SM00965">
    <property type="entry name" value="STN"/>
    <property type="match status" value="1"/>
</dbReference>
<protein>
    <submittedName>
        <fullName evidence="15">Outer membrane receptor protein involved in Fe transport</fullName>
    </submittedName>
</protein>
<keyword evidence="13" id="KW-0732">Signal</keyword>
<evidence type="ECO:0000256" key="3">
    <source>
        <dbReference type="ARBA" id="ARBA00022452"/>
    </source>
</evidence>
<proteinExistence type="inferred from homology"/>
<keyword evidence="4" id="KW-0406">Ion transport</keyword>
<evidence type="ECO:0000313" key="16">
    <source>
        <dbReference type="Proteomes" id="UP001138540"/>
    </source>
</evidence>
<dbReference type="Gene3D" id="2.40.170.20">
    <property type="entry name" value="TonB-dependent receptor, beta-barrel domain"/>
    <property type="match status" value="1"/>
</dbReference>
<keyword evidence="9 10" id="KW-0998">Cell outer membrane</keyword>
<dbReference type="Pfam" id="PF07715">
    <property type="entry name" value="Plug"/>
    <property type="match status" value="1"/>
</dbReference>
<dbReference type="PANTHER" id="PTHR47234">
    <property type="match status" value="1"/>
</dbReference>
<dbReference type="Pfam" id="PF00593">
    <property type="entry name" value="TonB_dep_Rec_b-barrel"/>
    <property type="match status" value="1"/>
</dbReference>
<feature type="chain" id="PRO_5045443092" evidence="13">
    <location>
        <begin position="26"/>
        <end position="1044"/>
    </location>
</feature>
<accession>A0ABR6NI16</accession>
<comment type="similarity">
    <text evidence="10 11">Belongs to the TonB-dependent receptor family.</text>
</comment>
<dbReference type="InterPro" id="IPR039426">
    <property type="entry name" value="TonB-dep_rcpt-like"/>
</dbReference>
<dbReference type="InterPro" id="IPR037066">
    <property type="entry name" value="Plug_dom_sf"/>
</dbReference>
<dbReference type="InterPro" id="IPR012910">
    <property type="entry name" value="Plug_dom"/>
</dbReference>
<dbReference type="InterPro" id="IPR000531">
    <property type="entry name" value="Beta-barrel_TonB"/>
</dbReference>
<evidence type="ECO:0000256" key="10">
    <source>
        <dbReference type="PROSITE-ProRule" id="PRU01360"/>
    </source>
</evidence>
<feature type="compositionally biased region" description="Low complexity" evidence="12">
    <location>
        <begin position="107"/>
        <end position="128"/>
    </location>
</feature>
<evidence type="ECO:0000256" key="11">
    <source>
        <dbReference type="RuleBase" id="RU003357"/>
    </source>
</evidence>
<evidence type="ECO:0000256" key="4">
    <source>
        <dbReference type="ARBA" id="ARBA00022496"/>
    </source>
</evidence>
<evidence type="ECO:0000256" key="9">
    <source>
        <dbReference type="ARBA" id="ARBA00023237"/>
    </source>
</evidence>
<keyword evidence="4" id="KW-0410">Iron transport</keyword>
<evidence type="ECO:0000256" key="5">
    <source>
        <dbReference type="ARBA" id="ARBA00022692"/>
    </source>
</evidence>
<reference evidence="15 16" key="1">
    <citation type="submission" date="2020-08" db="EMBL/GenBank/DDBJ databases">
        <title>Exploring microbial biodiversity for novel pathways involved in the catabolism of aromatic compounds derived from lignin.</title>
        <authorList>
            <person name="Elkins J."/>
        </authorList>
    </citation>
    <scope>NUCLEOTIDE SEQUENCE [LARGE SCALE GENOMIC DNA]</scope>
    <source>
        <strain evidence="15 16">B1D3A</strain>
    </source>
</reference>
<dbReference type="RefSeq" id="WP_184155023.1">
    <property type="nucleotide sequence ID" value="NZ_JACHKA010000001.1"/>
</dbReference>
<dbReference type="Gene3D" id="2.170.130.10">
    <property type="entry name" value="TonB-dependent receptor, plug domain"/>
    <property type="match status" value="1"/>
</dbReference>
<keyword evidence="2 10" id="KW-0813">Transport</keyword>
<gene>
    <name evidence="15" type="ORF">HNP60_002898</name>
</gene>
<evidence type="ECO:0000313" key="15">
    <source>
        <dbReference type="EMBL" id="MBB5986924.1"/>
    </source>
</evidence>
<dbReference type="EMBL" id="JACHKA010000001">
    <property type="protein sequence ID" value="MBB5986924.1"/>
    <property type="molecule type" value="Genomic_DNA"/>
</dbReference>
<evidence type="ECO:0000256" key="7">
    <source>
        <dbReference type="ARBA" id="ARBA00023077"/>
    </source>
</evidence>
<comment type="subcellular location">
    <subcellularLocation>
        <location evidence="1 10">Cell outer membrane</location>
        <topology evidence="1 10">Multi-pass membrane protein</topology>
    </subcellularLocation>
</comment>
<feature type="signal peptide" evidence="13">
    <location>
        <begin position="1"/>
        <end position="25"/>
    </location>
</feature>
<dbReference type="PROSITE" id="PS52016">
    <property type="entry name" value="TONB_DEPENDENT_REC_3"/>
    <property type="match status" value="1"/>
</dbReference>
<keyword evidence="16" id="KW-1185">Reference proteome</keyword>
<organism evidence="15 16">
    <name type="scientific">Sphingobium lignivorans</name>
    <dbReference type="NCBI Taxonomy" id="2735886"/>
    <lineage>
        <taxon>Bacteria</taxon>
        <taxon>Pseudomonadati</taxon>
        <taxon>Pseudomonadota</taxon>
        <taxon>Alphaproteobacteria</taxon>
        <taxon>Sphingomonadales</taxon>
        <taxon>Sphingomonadaceae</taxon>
        <taxon>Sphingobium</taxon>
    </lineage>
</organism>
<name>A0ABR6NI16_9SPHN</name>
<dbReference type="Gene3D" id="3.55.50.30">
    <property type="match status" value="1"/>
</dbReference>
<keyword evidence="7 11" id="KW-0798">TonB box</keyword>
<keyword evidence="8 10" id="KW-0472">Membrane</keyword>
<evidence type="ECO:0000256" key="1">
    <source>
        <dbReference type="ARBA" id="ARBA00004571"/>
    </source>
</evidence>
<dbReference type="SUPFAM" id="SSF56935">
    <property type="entry name" value="Porins"/>
    <property type="match status" value="1"/>
</dbReference>
<evidence type="ECO:0000256" key="8">
    <source>
        <dbReference type="ARBA" id="ARBA00023136"/>
    </source>
</evidence>